<evidence type="ECO:0000313" key="4">
    <source>
        <dbReference type="Proteomes" id="UP000601435"/>
    </source>
</evidence>
<feature type="signal peptide" evidence="2">
    <location>
        <begin position="1"/>
        <end position="16"/>
    </location>
</feature>
<evidence type="ECO:0000313" key="3">
    <source>
        <dbReference type="EMBL" id="CAE7261193.1"/>
    </source>
</evidence>
<evidence type="ECO:0000256" key="2">
    <source>
        <dbReference type="SAM" id="SignalP"/>
    </source>
</evidence>
<evidence type="ECO:0000256" key="1">
    <source>
        <dbReference type="SAM" id="MobiDB-lite"/>
    </source>
</evidence>
<reference evidence="3" key="1">
    <citation type="submission" date="2021-02" db="EMBL/GenBank/DDBJ databases">
        <authorList>
            <person name="Dougan E. K."/>
            <person name="Rhodes N."/>
            <person name="Thang M."/>
            <person name="Chan C."/>
        </authorList>
    </citation>
    <scope>NUCLEOTIDE SEQUENCE</scope>
</reference>
<dbReference type="Proteomes" id="UP000601435">
    <property type="component" value="Unassembled WGS sequence"/>
</dbReference>
<gene>
    <name evidence="3" type="primary">UREG</name>
    <name evidence="3" type="ORF">SNEC2469_LOCUS5972</name>
</gene>
<comment type="caution">
    <text evidence="3">The sequence shown here is derived from an EMBL/GenBank/DDBJ whole genome shotgun (WGS) entry which is preliminary data.</text>
</comment>
<feature type="compositionally biased region" description="Low complexity" evidence="1">
    <location>
        <begin position="180"/>
        <end position="189"/>
    </location>
</feature>
<dbReference type="AlphaFoldDB" id="A0A812MBX5"/>
<keyword evidence="4" id="KW-1185">Reference proteome</keyword>
<accession>A0A812MBX5</accession>
<protein>
    <submittedName>
        <fullName evidence="3">UREG protein</fullName>
    </submittedName>
</protein>
<feature type="region of interest" description="Disordered" evidence="1">
    <location>
        <begin position="172"/>
        <end position="191"/>
    </location>
</feature>
<dbReference type="EMBL" id="CAJNJA010010698">
    <property type="protein sequence ID" value="CAE7261193.1"/>
    <property type="molecule type" value="Genomic_DNA"/>
</dbReference>
<keyword evidence="2" id="KW-0732">Signal</keyword>
<name>A0A812MBX5_9DINO</name>
<sequence length="235" mass="25103">MLRLCIIASALSLCSGESLPEDVLEFNDECAEGSCALSALQHRRQPNASEEEHAYGSEEEVIQAFKGKEAVPPGSPKWIECDPLCPEMPAPSDSSDSLGAGPEEDELGSTGLWHAGANCWYRCHGAGSCSNFCGPGNSCCRWHARYDPPACRSVRWWPVIHWHTCVATGHHDSPSPPPSSSSSGSGSDSCANRGAMGDVITVYHQTGCNIGPQILREGFHLGHSGWCGGGIYFAR</sequence>
<dbReference type="OrthoDB" id="418668at2759"/>
<feature type="chain" id="PRO_5032739187" evidence="2">
    <location>
        <begin position="17"/>
        <end position="235"/>
    </location>
</feature>
<organism evidence="3 4">
    <name type="scientific">Symbiodinium necroappetens</name>
    <dbReference type="NCBI Taxonomy" id="1628268"/>
    <lineage>
        <taxon>Eukaryota</taxon>
        <taxon>Sar</taxon>
        <taxon>Alveolata</taxon>
        <taxon>Dinophyceae</taxon>
        <taxon>Suessiales</taxon>
        <taxon>Symbiodiniaceae</taxon>
        <taxon>Symbiodinium</taxon>
    </lineage>
</organism>
<proteinExistence type="predicted"/>
<feature type="non-terminal residue" evidence="3">
    <location>
        <position position="235"/>
    </location>
</feature>